<evidence type="ECO:0000259" key="1">
    <source>
        <dbReference type="Pfam" id="PF00144"/>
    </source>
</evidence>
<name>A0A0P1FZL5_9RHOB</name>
<dbReference type="InterPro" id="IPR001466">
    <property type="entry name" value="Beta-lactam-related"/>
</dbReference>
<evidence type="ECO:0000313" key="3">
    <source>
        <dbReference type="EMBL" id="CUH74424.1"/>
    </source>
</evidence>
<dbReference type="GO" id="GO:0004180">
    <property type="term" value="F:carboxypeptidase activity"/>
    <property type="evidence" value="ECO:0007669"/>
    <property type="project" value="UniProtKB-KW"/>
</dbReference>
<proteinExistence type="predicted"/>
<keyword evidence="4" id="KW-1185">Reference proteome</keyword>
<gene>
    <name evidence="3" type="primary">ampH</name>
    <name evidence="2" type="ORF">TL5118_00813</name>
    <name evidence="3" type="ORF">TL5120_04244</name>
</gene>
<feature type="domain" description="Beta-lactamase-related" evidence="1">
    <location>
        <begin position="35"/>
        <end position="313"/>
    </location>
</feature>
<dbReference type="Proteomes" id="UP000051086">
    <property type="component" value="Unassembled WGS sequence"/>
</dbReference>
<dbReference type="EC" id="3.4.-.-" evidence="3"/>
<accession>A0A0P1FZL5</accession>
<dbReference type="InterPro" id="IPR012338">
    <property type="entry name" value="Beta-lactam/transpept-like"/>
</dbReference>
<dbReference type="SUPFAM" id="SSF56601">
    <property type="entry name" value="beta-lactamase/transpeptidase-like"/>
    <property type="match status" value="1"/>
</dbReference>
<keyword evidence="3" id="KW-0645">Protease</keyword>
<reference evidence="3 5" key="2">
    <citation type="submission" date="2015-09" db="EMBL/GenBank/DDBJ databases">
        <authorList>
            <consortium name="Swine Surveillance"/>
        </authorList>
    </citation>
    <scope>NUCLEOTIDE SEQUENCE [LARGE SCALE GENOMIC DNA]</scope>
    <source>
        <strain evidence="3 5">5120</strain>
    </source>
</reference>
<dbReference type="EMBL" id="CYSB01000010">
    <property type="protein sequence ID" value="CUH64270.1"/>
    <property type="molecule type" value="Genomic_DNA"/>
</dbReference>
<dbReference type="Proteomes" id="UP000051887">
    <property type="component" value="Unassembled WGS sequence"/>
</dbReference>
<dbReference type="PANTHER" id="PTHR46825">
    <property type="entry name" value="D-ALANYL-D-ALANINE-CARBOXYPEPTIDASE/ENDOPEPTIDASE AMPH"/>
    <property type="match status" value="1"/>
</dbReference>
<dbReference type="AlphaFoldDB" id="A0A0P1FZL5"/>
<evidence type="ECO:0000313" key="5">
    <source>
        <dbReference type="Proteomes" id="UP000051887"/>
    </source>
</evidence>
<keyword evidence="3" id="KW-0378">Hydrolase</keyword>
<evidence type="ECO:0000313" key="2">
    <source>
        <dbReference type="EMBL" id="CUH64270.1"/>
    </source>
</evidence>
<dbReference type="EMBL" id="CYSC01000047">
    <property type="protein sequence ID" value="CUH74424.1"/>
    <property type="molecule type" value="Genomic_DNA"/>
</dbReference>
<sequence>MMNTYTGPKHTVTGVRFAGGQAAYQQAGVPLAGVAPEDVIYEIGSITKVFTAILLCLMIEEGKVDPQAPLREMAPDLGVVPEWITPERLTSHTSGLPNYYKPLWKAVLNQSADGPYASFARAELLDWFRNWSGKDPGATPRHAYSNLGYGLLGEALAMQTGRPFVDLLTERVIAPLGLQDTTDQLSPEHLTRFATPRLPKGKPVNPWVFEALAGAGCLKSTGRDLALFSDRVIHAFSSSSTPLDRAIARSSTPLVGLGKKGSFQPMAQAWGWISINYDPAAPGFLFHSGGTAGSTCGLYICAERAQACAVLSNNGIAGNLWGSIKLDLSDQPKQAQGYFTATDTTRAVPLKA</sequence>
<dbReference type="Pfam" id="PF00144">
    <property type="entry name" value="Beta-lactamase"/>
    <property type="match status" value="1"/>
</dbReference>
<evidence type="ECO:0000313" key="4">
    <source>
        <dbReference type="Proteomes" id="UP000051086"/>
    </source>
</evidence>
<dbReference type="PANTHER" id="PTHR46825:SF8">
    <property type="entry name" value="BETA-LACTAMASE-RELATED"/>
    <property type="match status" value="1"/>
</dbReference>
<dbReference type="InterPro" id="IPR050491">
    <property type="entry name" value="AmpC-like"/>
</dbReference>
<protein>
    <submittedName>
        <fullName evidence="3">D-alanyl-D-alanine-carboxypeptidase/endopeptidase AmpH</fullName>
        <ecNumber evidence="3">3.4.-.-</ecNumber>
    </submittedName>
</protein>
<organism evidence="3 5">
    <name type="scientific">Thalassovita autumnalis</name>
    <dbReference type="NCBI Taxonomy" id="2072972"/>
    <lineage>
        <taxon>Bacteria</taxon>
        <taxon>Pseudomonadati</taxon>
        <taxon>Pseudomonadota</taxon>
        <taxon>Alphaproteobacteria</taxon>
        <taxon>Rhodobacterales</taxon>
        <taxon>Roseobacteraceae</taxon>
        <taxon>Thalassovita</taxon>
    </lineage>
</organism>
<dbReference type="Gene3D" id="3.40.710.10">
    <property type="entry name" value="DD-peptidase/beta-lactamase superfamily"/>
    <property type="match status" value="1"/>
</dbReference>
<reference evidence="2 4" key="1">
    <citation type="submission" date="2015-09" db="EMBL/GenBank/DDBJ databases">
        <authorList>
            <person name="Rodrigo-Torres L."/>
            <person name="Arahal D.R."/>
        </authorList>
    </citation>
    <scope>NUCLEOTIDE SEQUENCE [LARGE SCALE GENOMIC DNA]</scope>
    <source>
        <strain evidence="2 4">CECT 5118</strain>
    </source>
</reference>
<keyword evidence="3" id="KW-0121">Carboxypeptidase</keyword>